<name>A0A372DPG1_9GAMM</name>
<organism evidence="2 3">
    <name type="scientific">Cognatiluteimonas weifangensis</name>
    <dbReference type="NCBI Taxonomy" id="2303539"/>
    <lineage>
        <taxon>Bacteria</taxon>
        <taxon>Pseudomonadati</taxon>
        <taxon>Pseudomonadota</taxon>
        <taxon>Gammaproteobacteria</taxon>
        <taxon>Lysobacterales</taxon>
        <taxon>Lysobacteraceae</taxon>
        <taxon>Cognatiluteimonas</taxon>
    </lineage>
</organism>
<accession>A0A372DPG1</accession>
<evidence type="ECO:0000313" key="2">
    <source>
        <dbReference type="EMBL" id="RFP61384.1"/>
    </source>
</evidence>
<keyword evidence="1" id="KW-1133">Transmembrane helix</keyword>
<dbReference type="Proteomes" id="UP000262917">
    <property type="component" value="Unassembled WGS sequence"/>
</dbReference>
<gene>
    <name evidence="2" type="ORF">D0Y53_03385</name>
</gene>
<protein>
    <submittedName>
        <fullName evidence="2">Uncharacterized protein</fullName>
    </submittedName>
</protein>
<keyword evidence="1" id="KW-0472">Membrane</keyword>
<comment type="caution">
    <text evidence="2">The sequence shown here is derived from an EMBL/GenBank/DDBJ whole genome shotgun (WGS) entry which is preliminary data.</text>
</comment>
<sequence>MKNLAIRLKFGSFVKLMTLGCFCGSLVMVPINALISSMEGSIGSSGYLLILGPVGGVLIGLILGVAGYPIYSYLTRKFQWLQDVIVHDEVPTDGSQIAP</sequence>
<feature type="transmembrane region" description="Helical" evidence="1">
    <location>
        <begin position="12"/>
        <end position="35"/>
    </location>
</feature>
<feature type="transmembrane region" description="Helical" evidence="1">
    <location>
        <begin position="47"/>
        <end position="71"/>
    </location>
</feature>
<reference evidence="2 3" key="1">
    <citation type="submission" date="2018-08" db="EMBL/GenBank/DDBJ databases">
        <title>Lysobacter weifangensis sp. nov., a new member of the family 'Xanthomonadaceae', isolated from soil in a farmland.</title>
        <authorList>
            <person name="Zhao H."/>
        </authorList>
    </citation>
    <scope>NUCLEOTIDE SEQUENCE [LARGE SCALE GENOMIC DNA]</scope>
    <source>
        <strain evidence="2 3">WF-2</strain>
    </source>
</reference>
<proteinExistence type="predicted"/>
<keyword evidence="3" id="KW-1185">Reference proteome</keyword>
<evidence type="ECO:0000256" key="1">
    <source>
        <dbReference type="SAM" id="Phobius"/>
    </source>
</evidence>
<evidence type="ECO:0000313" key="3">
    <source>
        <dbReference type="Proteomes" id="UP000262917"/>
    </source>
</evidence>
<dbReference type="AlphaFoldDB" id="A0A372DPG1"/>
<keyword evidence="1" id="KW-0812">Transmembrane</keyword>
<dbReference type="EMBL" id="QVPD01000003">
    <property type="protein sequence ID" value="RFP61384.1"/>
    <property type="molecule type" value="Genomic_DNA"/>
</dbReference>